<feature type="compositionally biased region" description="Basic and acidic residues" evidence="1">
    <location>
        <begin position="622"/>
        <end position="635"/>
    </location>
</feature>
<reference evidence="3 4" key="1">
    <citation type="journal article" date="2019" name="Nat. Ecol. Evol.">
        <title>Megaphylogeny resolves global patterns of mushroom evolution.</title>
        <authorList>
            <person name="Varga T."/>
            <person name="Krizsan K."/>
            <person name="Foldi C."/>
            <person name="Dima B."/>
            <person name="Sanchez-Garcia M."/>
            <person name="Sanchez-Ramirez S."/>
            <person name="Szollosi G.J."/>
            <person name="Szarkandi J.G."/>
            <person name="Papp V."/>
            <person name="Albert L."/>
            <person name="Andreopoulos W."/>
            <person name="Angelini C."/>
            <person name="Antonin V."/>
            <person name="Barry K.W."/>
            <person name="Bougher N.L."/>
            <person name="Buchanan P."/>
            <person name="Buyck B."/>
            <person name="Bense V."/>
            <person name="Catcheside P."/>
            <person name="Chovatia M."/>
            <person name="Cooper J."/>
            <person name="Damon W."/>
            <person name="Desjardin D."/>
            <person name="Finy P."/>
            <person name="Geml J."/>
            <person name="Haridas S."/>
            <person name="Hughes K."/>
            <person name="Justo A."/>
            <person name="Karasinski D."/>
            <person name="Kautmanova I."/>
            <person name="Kiss B."/>
            <person name="Kocsube S."/>
            <person name="Kotiranta H."/>
            <person name="LaButti K.M."/>
            <person name="Lechner B.E."/>
            <person name="Liimatainen K."/>
            <person name="Lipzen A."/>
            <person name="Lukacs Z."/>
            <person name="Mihaltcheva S."/>
            <person name="Morgado L.N."/>
            <person name="Niskanen T."/>
            <person name="Noordeloos M.E."/>
            <person name="Ohm R.A."/>
            <person name="Ortiz-Santana B."/>
            <person name="Ovrebo C."/>
            <person name="Racz N."/>
            <person name="Riley R."/>
            <person name="Savchenko A."/>
            <person name="Shiryaev A."/>
            <person name="Soop K."/>
            <person name="Spirin V."/>
            <person name="Szebenyi C."/>
            <person name="Tomsovsky M."/>
            <person name="Tulloss R.E."/>
            <person name="Uehling J."/>
            <person name="Grigoriev I.V."/>
            <person name="Vagvolgyi C."/>
            <person name="Papp T."/>
            <person name="Martin F.M."/>
            <person name="Miettinen O."/>
            <person name="Hibbett D.S."/>
            <person name="Nagy L.G."/>
        </authorList>
    </citation>
    <scope>NUCLEOTIDE SEQUENCE [LARGE SCALE GENOMIC DNA]</scope>
    <source>
        <strain evidence="3 4">CBS 962.96</strain>
    </source>
</reference>
<dbReference type="InterPro" id="IPR052586">
    <property type="entry name" value="ASCC2"/>
</dbReference>
<dbReference type="CDD" id="cd14364">
    <property type="entry name" value="CUE_ASCC2"/>
    <property type="match status" value="1"/>
</dbReference>
<feature type="region of interest" description="Disordered" evidence="1">
    <location>
        <begin position="374"/>
        <end position="397"/>
    </location>
</feature>
<dbReference type="SUPFAM" id="SSF46934">
    <property type="entry name" value="UBA-like"/>
    <property type="match status" value="1"/>
</dbReference>
<evidence type="ECO:0000259" key="2">
    <source>
        <dbReference type="PROSITE" id="PS51140"/>
    </source>
</evidence>
<gene>
    <name evidence="3" type="ORF">K435DRAFT_673953</name>
</gene>
<keyword evidence="4" id="KW-1185">Reference proteome</keyword>
<evidence type="ECO:0000313" key="4">
    <source>
        <dbReference type="Proteomes" id="UP000297245"/>
    </source>
</evidence>
<dbReference type="GO" id="GO:0043130">
    <property type="term" value="F:ubiquitin binding"/>
    <property type="evidence" value="ECO:0007669"/>
    <property type="project" value="InterPro"/>
</dbReference>
<feature type="region of interest" description="Disordered" evidence="1">
    <location>
        <begin position="547"/>
        <end position="572"/>
    </location>
</feature>
<name>A0A4S8LQ15_DENBC</name>
<dbReference type="PANTHER" id="PTHR21494">
    <property type="entry name" value="ACTIVATING SIGNAL COINTEGRATOR 1 COMPLEX SUBUNIT 2 ASC-1 COMPLEX SUBUNIT P100"/>
    <property type="match status" value="1"/>
</dbReference>
<feature type="compositionally biased region" description="Basic residues" evidence="1">
    <location>
        <begin position="689"/>
        <end position="705"/>
    </location>
</feature>
<dbReference type="OrthoDB" id="5577209at2759"/>
<dbReference type="PROSITE" id="PS51140">
    <property type="entry name" value="CUE"/>
    <property type="match status" value="1"/>
</dbReference>
<feature type="compositionally biased region" description="Basic and acidic residues" evidence="1">
    <location>
        <begin position="677"/>
        <end position="688"/>
    </location>
</feature>
<evidence type="ECO:0000256" key="1">
    <source>
        <dbReference type="SAM" id="MobiDB-lite"/>
    </source>
</evidence>
<feature type="domain" description="CUE" evidence="2">
    <location>
        <begin position="396"/>
        <end position="443"/>
    </location>
</feature>
<evidence type="ECO:0000313" key="3">
    <source>
        <dbReference type="EMBL" id="THU91522.1"/>
    </source>
</evidence>
<dbReference type="Proteomes" id="UP000297245">
    <property type="component" value="Unassembled WGS sequence"/>
</dbReference>
<dbReference type="Gene3D" id="1.10.8.10">
    <property type="entry name" value="DNA helicase RuvA subunit, C-terminal domain"/>
    <property type="match status" value="1"/>
</dbReference>
<feature type="region of interest" description="Disordered" evidence="1">
    <location>
        <begin position="622"/>
        <end position="711"/>
    </location>
</feature>
<dbReference type="AlphaFoldDB" id="A0A4S8LQ15"/>
<organism evidence="3 4">
    <name type="scientific">Dendrothele bispora (strain CBS 962.96)</name>
    <dbReference type="NCBI Taxonomy" id="1314807"/>
    <lineage>
        <taxon>Eukaryota</taxon>
        <taxon>Fungi</taxon>
        <taxon>Dikarya</taxon>
        <taxon>Basidiomycota</taxon>
        <taxon>Agaricomycotina</taxon>
        <taxon>Agaricomycetes</taxon>
        <taxon>Agaricomycetidae</taxon>
        <taxon>Agaricales</taxon>
        <taxon>Agaricales incertae sedis</taxon>
        <taxon>Dendrothele</taxon>
    </lineage>
</organism>
<dbReference type="InterPro" id="IPR009060">
    <property type="entry name" value="UBA-like_sf"/>
</dbReference>
<dbReference type="InterPro" id="IPR041800">
    <property type="entry name" value="ASCC2_CUE"/>
</dbReference>
<dbReference type="EMBL" id="ML179304">
    <property type="protein sequence ID" value="THU91522.1"/>
    <property type="molecule type" value="Genomic_DNA"/>
</dbReference>
<protein>
    <recommendedName>
        <fullName evidence="2">CUE domain-containing protein</fullName>
    </recommendedName>
</protein>
<accession>A0A4S8LQ15</accession>
<sequence>MAIEELPPYPSTQSRKSLSPSQLAILNQKIASCLSDTLSLPTTKYDNQSTRLFIATYASDAAFQTLQSLIWEPDILLSRDEKIIRKSVLQLAERLAASLDVQTLIDLAVTYGSTNTSRMRSIFMTAFETNSSLSNAGIELLSAFMTLLESDEALGLYNLRKSAHCISNLLSVSPPEILQAFTHSKDFYLAMAKSYDQRLTSIAHSYGGLSAIQNAEGRELAKDDWERIWLETKVAFMDCFHVCISFLVKHLASSSGQNFAVEAERAFDIVFGLLHMNSPTSDILPTPFLNQSLLTDYQRSYDLTGILSSSLRRAEERDARLDLLESTLSSSAGDSNLGTGSSTQKNPGVLKILLRSSGAPVGIDNLGKGKHVDKGKAKEIYLNEPTPSSSSRSDPDLEMKASQVLDIFPDQPIEYIKLLLSSHSYPFHGNPEKVIEALLEGTAPPHEELLRANVVPATRQESYSVKDRHNIFDDEDMDLSKLRIGKKAEDEKTLFRDRAFIEQMKTDILRRAEQISEDENEDGSEGGKQDTFAFEDDVELDGHVKVAGDGEQSEDEDGEDDAQEGKSVTPETILELAYIRDQKLFDRDANTRRSKGRAELKAQTGWSNEQIEGWKIMLERNPKKEQILQKHEFSGNKRGPVQSDQPTPGSSRGRGGRDSRGSRGSRGRGRGGGGSNDARDRAWKDKNKASRANHNRKSGHDKKMARVGGPG</sequence>
<feature type="compositionally biased region" description="Acidic residues" evidence="1">
    <location>
        <begin position="551"/>
        <end position="562"/>
    </location>
</feature>
<dbReference type="PANTHER" id="PTHR21494:SF0">
    <property type="entry name" value="ACTIVATING SIGNAL COINTEGRATOR 1 COMPLEX SUBUNIT 2"/>
    <property type="match status" value="1"/>
</dbReference>
<dbReference type="InterPro" id="IPR003892">
    <property type="entry name" value="CUE"/>
</dbReference>
<proteinExistence type="predicted"/>